<accession>A0A067E713</accession>
<dbReference type="Proteomes" id="UP000027120">
    <property type="component" value="Unassembled WGS sequence"/>
</dbReference>
<reference evidence="1 2" key="1">
    <citation type="submission" date="2014-04" db="EMBL/GenBank/DDBJ databases">
        <authorList>
            <consortium name="International Citrus Genome Consortium"/>
            <person name="Gmitter F."/>
            <person name="Chen C."/>
            <person name="Farmerie W."/>
            <person name="Harkins T."/>
            <person name="Desany B."/>
            <person name="Mohiuddin M."/>
            <person name="Kodira C."/>
            <person name="Borodovsky M."/>
            <person name="Lomsadze A."/>
            <person name="Burns P."/>
            <person name="Jenkins J."/>
            <person name="Prochnik S."/>
            <person name="Shu S."/>
            <person name="Chapman J."/>
            <person name="Pitluck S."/>
            <person name="Schmutz J."/>
            <person name="Rokhsar D."/>
        </authorList>
    </citation>
    <scope>NUCLEOTIDE SEQUENCE</scope>
</reference>
<evidence type="ECO:0000313" key="2">
    <source>
        <dbReference type="Proteomes" id="UP000027120"/>
    </source>
</evidence>
<dbReference type="EMBL" id="KK785193">
    <property type="protein sequence ID" value="KDO47032.1"/>
    <property type="molecule type" value="Genomic_DNA"/>
</dbReference>
<sequence>MAKHNHPKFKERLNFLKKIRVFIWKLEVKTARRIKITNYPQKRKRKSSIWHLWIKKASKKRKEESDENSETFHVIMVL</sequence>
<organism evidence="1 2">
    <name type="scientific">Citrus sinensis</name>
    <name type="common">Sweet orange</name>
    <name type="synonym">Citrus aurantium var. sinensis</name>
    <dbReference type="NCBI Taxonomy" id="2711"/>
    <lineage>
        <taxon>Eukaryota</taxon>
        <taxon>Viridiplantae</taxon>
        <taxon>Streptophyta</taxon>
        <taxon>Embryophyta</taxon>
        <taxon>Tracheophyta</taxon>
        <taxon>Spermatophyta</taxon>
        <taxon>Magnoliopsida</taxon>
        <taxon>eudicotyledons</taxon>
        <taxon>Gunneridae</taxon>
        <taxon>Pentapetalae</taxon>
        <taxon>rosids</taxon>
        <taxon>malvids</taxon>
        <taxon>Sapindales</taxon>
        <taxon>Rutaceae</taxon>
        <taxon>Aurantioideae</taxon>
        <taxon>Citrus</taxon>
    </lineage>
</organism>
<evidence type="ECO:0000313" key="1">
    <source>
        <dbReference type="EMBL" id="KDO47032.1"/>
    </source>
</evidence>
<gene>
    <name evidence="1" type="ORF">CISIN_1g041405mg</name>
</gene>
<dbReference type="AlphaFoldDB" id="A0A067E713"/>
<keyword evidence="2" id="KW-1185">Reference proteome</keyword>
<name>A0A067E713_CITSI</name>
<proteinExistence type="predicted"/>
<protein>
    <submittedName>
        <fullName evidence="1">Uncharacterized protein</fullName>
    </submittedName>
</protein>